<dbReference type="SUPFAM" id="SSF57959">
    <property type="entry name" value="Leucine zipper domain"/>
    <property type="match status" value="1"/>
</dbReference>
<comment type="similarity">
    <text evidence="2">Belongs to the bZIP family.</text>
</comment>
<keyword evidence="3" id="KW-0805">Transcription regulation</keyword>
<dbReference type="CDD" id="cd14692">
    <property type="entry name" value="bZIP_ATF4"/>
    <property type="match status" value="1"/>
</dbReference>
<dbReference type="AlphaFoldDB" id="A0A182VUE2"/>
<evidence type="ECO:0000256" key="6">
    <source>
        <dbReference type="ARBA" id="ARBA00023242"/>
    </source>
</evidence>
<protein>
    <recommendedName>
        <fullName evidence="8">BZIP domain-containing protein</fullName>
    </recommendedName>
</protein>
<dbReference type="InterPro" id="IPR046347">
    <property type="entry name" value="bZIP_sf"/>
</dbReference>
<keyword evidence="10" id="KW-1185">Reference proteome</keyword>
<dbReference type="GO" id="GO:0001228">
    <property type="term" value="F:DNA-binding transcription activator activity, RNA polymerase II-specific"/>
    <property type="evidence" value="ECO:0007669"/>
    <property type="project" value="TreeGrafter"/>
</dbReference>
<dbReference type="VEuPathDB" id="VectorBase:AMIN001685"/>
<reference evidence="9" key="2">
    <citation type="submission" date="2020-05" db="UniProtKB">
        <authorList>
            <consortium name="EnsemblMetazoa"/>
        </authorList>
    </citation>
    <scope>IDENTIFICATION</scope>
    <source>
        <strain evidence="9">MINIMUS1</strain>
    </source>
</reference>
<dbReference type="Pfam" id="PF00170">
    <property type="entry name" value="bZIP_1"/>
    <property type="match status" value="1"/>
</dbReference>
<evidence type="ECO:0000259" key="8">
    <source>
        <dbReference type="PROSITE" id="PS50217"/>
    </source>
</evidence>
<keyword evidence="5" id="KW-0804">Transcription</keyword>
<feature type="compositionally biased region" description="Polar residues" evidence="7">
    <location>
        <begin position="289"/>
        <end position="298"/>
    </location>
</feature>
<proteinExistence type="inferred from homology"/>
<evidence type="ECO:0000256" key="5">
    <source>
        <dbReference type="ARBA" id="ARBA00023163"/>
    </source>
</evidence>
<dbReference type="PROSITE" id="PS00036">
    <property type="entry name" value="BZIP_BASIC"/>
    <property type="match status" value="1"/>
</dbReference>
<accession>A0A182VUE2</accession>
<organism evidence="9 10">
    <name type="scientific">Anopheles minimus</name>
    <dbReference type="NCBI Taxonomy" id="112268"/>
    <lineage>
        <taxon>Eukaryota</taxon>
        <taxon>Metazoa</taxon>
        <taxon>Ecdysozoa</taxon>
        <taxon>Arthropoda</taxon>
        <taxon>Hexapoda</taxon>
        <taxon>Insecta</taxon>
        <taxon>Pterygota</taxon>
        <taxon>Neoptera</taxon>
        <taxon>Endopterygota</taxon>
        <taxon>Diptera</taxon>
        <taxon>Nematocera</taxon>
        <taxon>Culicoidea</taxon>
        <taxon>Culicidae</taxon>
        <taxon>Anophelinae</taxon>
        <taxon>Anopheles</taxon>
    </lineage>
</organism>
<evidence type="ECO:0000313" key="10">
    <source>
        <dbReference type="Proteomes" id="UP000075920"/>
    </source>
</evidence>
<evidence type="ECO:0000256" key="7">
    <source>
        <dbReference type="SAM" id="MobiDB-lite"/>
    </source>
</evidence>
<evidence type="ECO:0000256" key="4">
    <source>
        <dbReference type="ARBA" id="ARBA00023125"/>
    </source>
</evidence>
<dbReference type="EnsemblMetazoa" id="AMIN001685-RA">
    <property type="protein sequence ID" value="AMIN001685-PA"/>
    <property type="gene ID" value="AMIN001685"/>
</dbReference>
<dbReference type="Gene3D" id="1.20.5.170">
    <property type="match status" value="1"/>
</dbReference>
<dbReference type="GO" id="GO:0000977">
    <property type="term" value="F:RNA polymerase II transcription regulatory region sequence-specific DNA binding"/>
    <property type="evidence" value="ECO:0007669"/>
    <property type="project" value="TreeGrafter"/>
</dbReference>
<dbReference type="PANTHER" id="PTHR13044">
    <property type="entry name" value="ACTIVATING TRANSCRIPTION FACTOR ATF 4/5"/>
    <property type="match status" value="1"/>
</dbReference>
<dbReference type="InterPro" id="IPR004827">
    <property type="entry name" value="bZIP"/>
</dbReference>
<dbReference type="GO" id="GO:0005634">
    <property type="term" value="C:nucleus"/>
    <property type="evidence" value="ECO:0007669"/>
    <property type="project" value="UniProtKB-SubCell"/>
</dbReference>
<feature type="region of interest" description="Disordered" evidence="7">
    <location>
        <begin position="231"/>
        <end position="319"/>
    </location>
</feature>
<evidence type="ECO:0000256" key="2">
    <source>
        <dbReference type="ARBA" id="ARBA00007163"/>
    </source>
</evidence>
<feature type="domain" description="BZIP" evidence="8">
    <location>
        <begin position="303"/>
        <end position="353"/>
    </location>
</feature>
<name>A0A182VUE2_9DIPT</name>
<evidence type="ECO:0000313" key="9">
    <source>
        <dbReference type="EnsemblMetazoa" id="AMIN001685-PA"/>
    </source>
</evidence>
<sequence>MQKDLCYDDKLKLSPNNVSVLPGNYGPPSSAGKDEFYHISSQQSETKSPSCTNGAEMLMEYDCLPSNMEFTNVLTPPTTPPQTTSFGGVVGCVAPIQVPINYLAVSQQQEQPLEQFQPFYATQYNGQGMLQQQQQQEQQVAYQGTNDTILNEYYITDDITTVSSQQQPILTFEPPVSGDIDATVFNFVENYTPQQVENILLGLREPNRDDDESCDYSEVGSFDNGGSLSPASLTSSAVGQSPVYSDSAESSTFYGSCRNDGDDEDWSPSKEKKLSNRNGGAVTKKRSGPNGNAGTTSRGRGIEDKKSRKKEQNKNAATRYRIKKKAEIEEILVVEEQLLAVNKKLRKESKDLG</sequence>
<dbReference type="PANTHER" id="PTHR13044:SF14">
    <property type="entry name" value="CRYPTOCEPHAL, ISOFORM A"/>
    <property type="match status" value="1"/>
</dbReference>
<feature type="compositionally biased region" description="Basic and acidic residues" evidence="7">
    <location>
        <begin position="300"/>
        <end position="313"/>
    </location>
</feature>
<dbReference type="STRING" id="112268.A0A182VUE2"/>
<keyword evidence="4" id="KW-0238">DNA-binding</keyword>
<feature type="compositionally biased region" description="Polar residues" evidence="7">
    <location>
        <begin position="231"/>
        <end position="254"/>
    </location>
</feature>
<reference evidence="10" key="1">
    <citation type="submission" date="2013-03" db="EMBL/GenBank/DDBJ databases">
        <title>The Genome Sequence of Anopheles minimus MINIMUS1.</title>
        <authorList>
            <consortium name="The Broad Institute Genomics Platform"/>
            <person name="Neafsey D.E."/>
            <person name="Walton C."/>
            <person name="Walker B."/>
            <person name="Young S.K."/>
            <person name="Zeng Q."/>
            <person name="Gargeya S."/>
            <person name="Fitzgerald M."/>
            <person name="Haas B."/>
            <person name="Abouelleil A."/>
            <person name="Allen A.W."/>
            <person name="Alvarado L."/>
            <person name="Arachchi H.M."/>
            <person name="Berlin A.M."/>
            <person name="Chapman S.B."/>
            <person name="Gainer-Dewar J."/>
            <person name="Goldberg J."/>
            <person name="Griggs A."/>
            <person name="Gujja S."/>
            <person name="Hansen M."/>
            <person name="Howarth C."/>
            <person name="Imamovic A."/>
            <person name="Ireland A."/>
            <person name="Larimer J."/>
            <person name="McCowan C."/>
            <person name="Murphy C."/>
            <person name="Pearson M."/>
            <person name="Poon T.W."/>
            <person name="Priest M."/>
            <person name="Roberts A."/>
            <person name="Saif S."/>
            <person name="Shea T."/>
            <person name="Sisk P."/>
            <person name="Sykes S."/>
            <person name="Wortman J."/>
            <person name="Nusbaum C."/>
            <person name="Birren B."/>
        </authorList>
    </citation>
    <scope>NUCLEOTIDE SEQUENCE [LARGE SCALE GENOMIC DNA]</scope>
    <source>
        <strain evidence="10">MINIMUS1</strain>
    </source>
</reference>
<keyword evidence="6" id="KW-0539">Nucleus</keyword>
<evidence type="ECO:0000256" key="1">
    <source>
        <dbReference type="ARBA" id="ARBA00004123"/>
    </source>
</evidence>
<dbReference type="PROSITE" id="PS50217">
    <property type="entry name" value="BZIP"/>
    <property type="match status" value="1"/>
</dbReference>
<comment type="subcellular location">
    <subcellularLocation>
        <location evidence="1">Nucleus</location>
    </subcellularLocation>
</comment>
<dbReference type="Proteomes" id="UP000075920">
    <property type="component" value="Unassembled WGS sequence"/>
</dbReference>
<evidence type="ECO:0000256" key="3">
    <source>
        <dbReference type="ARBA" id="ARBA00023015"/>
    </source>
</evidence>